<feature type="coiled-coil region" evidence="2">
    <location>
        <begin position="326"/>
        <end position="353"/>
    </location>
</feature>
<gene>
    <name evidence="4" type="ORF">PPTG_15883</name>
</gene>
<reference evidence="4 5" key="2">
    <citation type="submission" date="2013-11" db="EMBL/GenBank/DDBJ databases">
        <title>The Genome Sequence of Phytophthora parasitica INRA-310.</title>
        <authorList>
            <consortium name="The Broad Institute Genomics Platform"/>
            <person name="Russ C."/>
            <person name="Tyler B."/>
            <person name="Panabieres F."/>
            <person name="Shan W."/>
            <person name="Tripathy S."/>
            <person name="Grunwald N."/>
            <person name="Machado M."/>
            <person name="Johnson C.S."/>
            <person name="Arredondo F."/>
            <person name="Hong C."/>
            <person name="Coffey M."/>
            <person name="Young S.K."/>
            <person name="Zeng Q."/>
            <person name="Gargeya S."/>
            <person name="Fitzgerald M."/>
            <person name="Abouelleil A."/>
            <person name="Alvarado L."/>
            <person name="Chapman S.B."/>
            <person name="Gainer-Dewar J."/>
            <person name="Goldberg J."/>
            <person name="Griggs A."/>
            <person name="Gujja S."/>
            <person name="Hansen M."/>
            <person name="Howarth C."/>
            <person name="Imamovic A."/>
            <person name="Ireland A."/>
            <person name="Larimer J."/>
            <person name="McCowan C."/>
            <person name="Murphy C."/>
            <person name="Pearson M."/>
            <person name="Poon T.W."/>
            <person name="Priest M."/>
            <person name="Roberts A."/>
            <person name="Saif S."/>
            <person name="Shea T."/>
            <person name="Sykes S."/>
            <person name="Wortman J."/>
            <person name="Nusbaum C."/>
            <person name="Birren B."/>
        </authorList>
    </citation>
    <scope>NUCLEOTIDE SEQUENCE [LARGE SCALE GENOMIC DNA]</scope>
    <source>
        <strain evidence="4 5">INRA-310</strain>
    </source>
</reference>
<feature type="domain" description="HotDog ACOT-type" evidence="3">
    <location>
        <begin position="171"/>
        <end position="284"/>
    </location>
</feature>
<keyword evidence="2" id="KW-0175">Coiled coil</keyword>
<dbReference type="Pfam" id="PF03061">
    <property type="entry name" value="4HBT"/>
    <property type="match status" value="2"/>
</dbReference>
<dbReference type="InterPro" id="IPR006683">
    <property type="entry name" value="Thioestr_dom"/>
</dbReference>
<dbReference type="InterPro" id="IPR033120">
    <property type="entry name" value="HOTDOG_ACOT"/>
</dbReference>
<dbReference type="InterPro" id="IPR040170">
    <property type="entry name" value="Cytosol_ACT"/>
</dbReference>
<organism evidence="4 5">
    <name type="scientific">Phytophthora nicotianae (strain INRA-310)</name>
    <name type="common">Phytophthora parasitica</name>
    <dbReference type="NCBI Taxonomy" id="761204"/>
    <lineage>
        <taxon>Eukaryota</taxon>
        <taxon>Sar</taxon>
        <taxon>Stramenopiles</taxon>
        <taxon>Oomycota</taxon>
        <taxon>Peronosporomycetes</taxon>
        <taxon>Peronosporales</taxon>
        <taxon>Peronosporaceae</taxon>
        <taxon>Phytophthora</taxon>
    </lineage>
</organism>
<dbReference type="VEuPathDB" id="FungiDB:PPTG_15883"/>
<evidence type="ECO:0000259" key="3">
    <source>
        <dbReference type="PROSITE" id="PS51770"/>
    </source>
</evidence>
<dbReference type="GeneID" id="20184998"/>
<evidence type="ECO:0000256" key="1">
    <source>
        <dbReference type="ARBA" id="ARBA00022801"/>
    </source>
</evidence>
<name>W2PQL2_PHYN3</name>
<dbReference type="SUPFAM" id="SSF54637">
    <property type="entry name" value="Thioesterase/thiol ester dehydrase-isomerase"/>
    <property type="match status" value="2"/>
</dbReference>
<sequence>MFQGEDSQKGRWLRTGPILELMDVLAGTISSRVSLGPTATISFDRVDLVKPVFHGDLVRVEGEVIGLSNSSMAVQVSGYRHDVPTGTFQHTHDAIITMVAINRFGRPRKGLPQLFDPDRADYCLKMREVANQRKELARRWQKEQEAVDRTPLIKNSDLLPGETKDEYVSVSETEIEVRNWFLPRNLNINETVFGGDLLTWMDRAALYCAENFTKSEKMVTIAMNRVLFKLPISISDIVTARARVVNVRRYRLEVEVEVFVQSVVDGGERKSHSGYVILFSMYSLECQSSLSVGVFFCYISYFTVLNLDEKDAFKPIDKGLKIDEDNQHEMRVLMKAQKRLEFAEEDKNVHSLKTLEPRL</sequence>
<evidence type="ECO:0000256" key="2">
    <source>
        <dbReference type="SAM" id="Coils"/>
    </source>
</evidence>
<dbReference type="Gene3D" id="3.10.129.10">
    <property type="entry name" value="Hotdog Thioesterase"/>
    <property type="match status" value="2"/>
</dbReference>
<protein>
    <recommendedName>
        <fullName evidence="3">HotDog ACOT-type domain-containing protein</fullName>
    </recommendedName>
</protein>
<accession>W2PQL2</accession>
<keyword evidence="1" id="KW-0378">Hydrolase</keyword>
<dbReference type="STRING" id="761204.W2PQL2"/>
<dbReference type="PROSITE" id="PS51770">
    <property type="entry name" value="HOTDOG_ACOT"/>
    <property type="match status" value="2"/>
</dbReference>
<evidence type="ECO:0000313" key="4">
    <source>
        <dbReference type="EMBL" id="ETN02936.1"/>
    </source>
</evidence>
<dbReference type="EMBL" id="KI669614">
    <property type="protein sequence ID" value="ETN02936.1"/>
    <property type="molecule type" value="Genomic_DNA"/>
</dbReference>
<dbReference type="Proteomes" id="UP000018817">
    <property type="component" value="Unassembled WGS sequence"/>
</dbReference>
<dbReference type="OrthoDB" id="331699at2759"/>
<reference evidence="5" key="1">
    <citation type="submission" date="2011-12" db="EMBL/GenBank/DDBJ databases">
        <authorList>
            <consortium name="The Broad Institute Genome Sequencing Platform"/>
            <person name="Russ C."/>
            <person name="Tyler B."/>
            <person name="Panabieres F."/>
            <person name="Shan W."/>
            <person name="Tripathy S."/>
            <person name="Grunwald N."/>
            <person name="Machado M."/>
            <person name="Young S.K."/>
            <person name="Zeng Q."/>
            <person name="Gargeya S."/>
            <person name="Fitzgerald M."/>
            <person name="Haas B."/>
            <person name="Abouelleil A."/>
            <person name="Alvarado L."/>
            <person name="Arachchi H.M."/>
            <person name="Berlin A."/>
            <person name="Chapman S.B."/>
            <person name="Gearin G."/>
            <person name="Goldberg J."/>
            <person name="Griggs A."/>
            <person name="Gujja S."/>
            <person name="Hansen M."/>
            <person name="Heiman D."/>
            <person name="Howarth C."/>
            <person name="Larimer J."/>
            <person name="Lui A."/>
            <person name="MacDonald P.J.P."/>
            <person name="McCowen C."/>
            <person name="Montmayeur A."/>
            <person name="Murphy C."/>
            <person name="Neiman D."/>
            <person name="Pearson M."/>
            <person name="Priest M."/>
            <person name="Roberts A."/>
            <person name="Saif S."/>
            <person name="Shea T."/>
            <person name="Sisk P."/>
            <person name="Stolte C."/>
            <person name="Sykes S."/>
            <person name="Wortman J."/>
            <person name="Nusbaum C."/>
            <person name="Birren B."/>
        </authorList>
    </citation>
    <scope>NUCLEOTIDE SEQUENCE [LARGE SCALE GENOMIC DNA]</scope>
    <source>
        <strain evidence="5">INRA-310</strain>
    </source>
</reference>
<dbReference type="InterPro" id="IPR029069">
    <property type="entry name" value="HotDog_dom_sf"/>
</dbReference>
<feature type="domain" description="HotDog ACOT-type" evidence="3">
    <location>
        <begin position="1"/>
        <end position="104"/>
    </location>
</feature>
<dbReference type="CDD" id="cd03442">
    <property type="entry name" value="BFIT_BACH"/>
    <property type="match status" value="2"/>
</dbReference>
<dbReference type="AlphaFoldDB" id="W2PQL2"/>
<dbReference type="PANTHER" id="PTHR11049">
    <property type="entry name" value="ACYL COENZYME A THIOESTER HYDROLASE"/>
    <property type="match status" value="1"/>
</dbReference>
<evidence type="ECO:0000313" key="5">
    <source>
        <dbReference type="Proteomes" id="UP000018817"/>
    </source>
</evidence>
<dbReference type="GO" id="GO:0052816">
    <property type="term" value="F:long-chain fatty acyl-CoA hydrolase activity"/>
    <property type="evidence" value="ECO:0007669"/>
    <property type="project" value="TreeGrafter"/>
</dbReference>
<dbReference type="GO" id="GO:0009062">
    <property type="term" value="P:fatty acid catabolic process"/>
    <property type="evidence" value="ECO:0007669"/>
    <property type="project" value="TreeGrafter"/>
</dbReference>
<dbReference type="PANTHER" id="PTHR11049:SF24">
    <property type="entry name" value="CYTOSOLIC ACYL COENZYME A THIOESTER HYDROLASE"/>
    <property type="match status" value="1"/>
</dbReference>
<proteinExistence type="predicted"/>
<dbReference type="FunFam" id="3.10.129.10:FF:000055">
    <property type="entry name" value="ATP-binding Cassette (ABC) superfamily"/>
    <property type="match status" value="1"/>
</dbReference>
<dbReference type="GO" id="GO:0006637">
    <property type="term" value="P:acyl-CoA metabolic process"/>
    <property type="evidence" value="ECO:0007669"/>
    <property type="project" value="TreeGrafter"/>
</dbReference>
<dbReference type="GO" id="GO:0005829">
    <property type="term" value="C:cytosol"/>
    <property type="evidence" value="ECO:0007669"/>
    <property type="project" value="TreeGrafter"/>
</dbReference>
<dbReference type="RefSeq" id="XP_008911893.1">
    <property type="nucleotide sequence ID" value="XM_008913645.1"/>
</dbReference>